<dbReference type="InterPro" id="IPR004380">
    <property type="entry name" value="Asp_race"/>
</dbReference>
<reference evidence="3 4" key="1">
    <citation type="submission" date="2020-04" db="EMBL/GenBank/DDBJ databases">
        <authorList>
            <person name="Doyle D.A."/>
        </authorList>
    </citation>
    <scope>NUCLEOTIDE SEQUENCE [LARGE SCALE GENOMIC DNA]</scope>
    <source>
        <strain evidence="3 4">P21</strain>
    </source>
</reference>
<dbReference type="InterPro" id="IPR001920">
    <property type="entry name" value="Asp/Glu_race"/>
</dbReference>
<dbReference type="NCBIfam" id="TIGR00035">
    <property type="entry name" value="asp_race"/>
    <property type="match status" value="1"/>
</dbReference>
<organism evidence="3 4">
    <name type="scientific">Clostridium muellerianum</name>
    <dbReference type="NCBI Taxonomy" id="2716538"/>
    <lineage>
        <taxon>Bacteria</taxon>
        <taxon>Bacillati</taxon>
        <taxon>Bacillota</taxon>
        <taxon>Clostridia</taxon>
        <taxon>Eubacteriales</taxon>
        <taxon>Clostridiaceae</taxon>
        <taxon>Clostridium</taxon>
    </lineage>
</organism>
<dbReference type="Pfam" id="PF01177">
    <property type="entry name" value="Asp_Glu_race"/>
    <property type="match status" value="1"/>
</dbReference>
<reference evidence="3 4" key="2">
    <citation type="submission" date="2020-06" db="EMBL/GenBank/DDBJ databases">
        <title>Complete Genome Sequence of Clostridium muelleri sp. nov. P21T, an Acid-Alcohol Producing Acetogen Isolated from Old Hay.</title>
        <authorList>
            <person name="Duncan K.E."/>
            <person name="Tanner R.S."/>
        </authorList>
    </citation>
    <scope>NUCLEOTIDE SEQUENCE [LARGE SCALE GENOMIC DNA]</scope>
    <source>
        <strain evidence="3 4">P21</strain>
    </source>
</reference>
<keyword evidence="4" id="KW-1185">Reference proteome</keyword>
<keyword evidence="2 3" id="KW-0413">Isomerase</keyword>
<proteinExistence type="inferred from homology"/>
<dbReference type="InterPro" id="IPR018187">
    <property type="entry name" value="Asp/Glu_racemase_AS_1"/>
</dbReference>
<dbReference type="SUPFAM" id="SSF53681">
    <property type="entry name" value="Aspartate/glutamate racemase"/>
    <property type="match status" value="2"/>
</dbReference>
<gene>
    <name evidence="3" type="ORF">HBE96_13995</name>
</gene>
<protein>
    <submittedName>
        <fullName evidence="3">Amino acid racemase</fullName>
        <ecNumber evidence="3">5.1.1.-</ecNumber>
    </submittedName>
</protein>
<accession>A0A7Y0HN88</accession>
<evidence type="ECO:0000313" key="3">
    <source>
        <dbReference type="EMBL" id="NMM63764.1"/>
    </source>
</evidence>
<dbReference type="Gene3D" id="3.40.50.1860">
    <property type="match status" value="2"/>
</dbReference>
<dbReference type="GO" id="GO:0047661">
    <property type="term" value="F:amino-acid racemase activity"/>
    <property type="evidence" value="ECO:0007669"/>
    <property type="project" value="InterPro"/>
</dbReference>
<dbReference type="EC" id="5.1.1.-" evidence="3"/>
<dbReference type="AlphaFoldDB" id="A0A7Y0HN88"/>
<sequence>MNKKLIGVLAGMGPRSTAPFIDLVIDECQFQYGAKYDEEFPKMMIYSLPTPFYIDRLIDHELMKKTIIEGLKKLQSTGVSFIAMPCNSAHIYFNELKESVNIPLLNIVEETVKKLPVDSHKVTLFSTSSTFGAEIYQKGIINAGHEFIFKNEWQIKLNNLIQSIKINKGDENNICIWKELIEEVKKESIENIVIACTDLNVVLEKVHPSINIIDSSKCLAQTVVSKYLKLPE</sequence>
<comment type="caution">
    <text evidence="3">The sequence shown here is derived from an EMBL/GenBank/DDBJ whole genome shotgun (WGS) entry which is preliminary data.</text>
</comment>
<dbReference type="PROSITE" id="PS00923">
    <property type="entry name" value="ASP_GLU_RACEMASE_1"/>
    <property type="match status" value="1"/>
</dbReference>
<comment type="similarity">
    <text evidence="1">Belongs to the aspartate/glutamate racemases family.</text>
</comment>
<dbReference type="InterPro" id="IPR015942">
    <property type="entry name" value="Asp/Glu/hydantoin_racemase"/>
</dbReference>
<evidence type="ECO:0000313" key="4">
    <source>
        <dbReference type="Proteomes" id="UP000537131"/>
    </source>
</evidence>
<dbReference type="EMBL" id="JABBNI010000025">
    <property type="protein sequence ID" value="NMM63764.1"/>
    <property type="molecule type" value="Genomic_DNA"/>
</dbReference>
<dbReference type="RefSeq" id="WP_169298346.1">
    <property type="nucleotide sequence ID" value="NZ_JABBNI010000025.1"/>
</dbReference>
<dbReference type="Proteomes" id="UP000537131">
    <property type="component" value="Unassembled WGS sequence"/>
</dbReference>
<dbReference type="PANTHER" id="PTHR21198:SF7">
    <property type="entry name" value="ASPARTATE-GLUTAMATE RACEMASE FAMILY"/>
    <property type="match status" value="1"/>
</dbReference>
<name>A0A7Y0HN88_9CLOT</name>
<evidence type="ECO:0000256" key="2">
    <source>
        <dbReference type="ARBA" id="ARBA00023235"/>
    </source>
</evidence>
<evidence type="ECO:0000256" key="1">
    <source>
        <dbReference type="ARBA" id="ARBA00007847"/>
    </source>
</evidence>
<dbReference type="PANTHER" id="PTHR21198">
    <property type="entry name" value="GLUTAMATE RACEMASE"/>
    <property type="match status" value="1"/>
</dbReference>